<evidence type="ECO:0000313" key="2">
    <source>
        <dbReference type="EMBL" id="KAH0548664.1"/>
    </source>
</evidence>
<comment type="caution">
    <text evidence="2">The sequence shown here is derived from an EMBL/GenBank/DDBJ whole genome shotgun (WGS) entry which is preliminary data.</text>
</comment>
<dbReference type="InterPro" id="IPR039024">
    <property type="entry name" value="RTC4"/>
</dbReference>
<gene>
    <name evidence="2" type="ORF">GP486_007790</name>
</gene>
<dbReference type="PANTHER" id="PTHR41391">
    <property type="entry name" value="RESTRICTION OF TELOMERE CAPPING PROTEIN 4"/>
    <property type="match status" value="1"/>
</dbReference>
<feature type="non-terminal residue" evidence="2">
    <location>
        <position position="246"/>
    </location>
</feature>
<proteinExistence type="predicted"/>
<protein>
    <recommendedName>
        <fullName evidence="4">Restriction of telomere capping protein 4</fullName>
    </recommendedName>
</protein>
<feature type="compositionally biased region" description="Basic and acidic residues" evidence="1">
    <location>
        <begin position="13"/>
        <end position="23"/>
    </location>
</feature>
<feature type="compositionally biased region" description="Polar residues" evidence="1">
    <location>
        <begin position="101"/>
        <end position="111"/>
    </location>
</feature>
<sequence>MPRGLPSDILCPSREDQGPEFKMPRNVPPDILCSSQEDQEPAPKIPTALPTALPSSPPPKFKVPGSFDLRKRGTQNVSDTARDVLGGKGGDLSKLLDDSDTVLSNDSSSKPSAMAEAPNFSDSSCLSSPPDSPHFVSSPEAQDGYVRERDILTETPATRCPMCREVVDAEFLNGFGDGRRMNIRKQSKFCRAHKQRSAKEEWVTRGYPDIDWDGLRARIEKYHSELENLLEGRASSHFKENLEANF</sequence>
<evidence type="ECO:0000256" key="1">
    <source>
        <dbReference type="SAM" id="MobiDB-lite"/>
    </source>
</evidence>
<dbReference type="AlphaFoldDB" id="A0A9P8IC48"/>
<feature type="region of interest" description="Disordered" evidence="1">
    <location>
        <begin position="1"/>
        <end position="142"/>
    </location>
</feature>
<evidence type="ECO:0000313" key="3">
    <source>
        <dbReference type="Proteomes" id="UP000750711"/>
    </source>
</evidence>
<keyword evidence="3" id="KW-1185">Reference proteome</keyword>
<name>A0A9P8IC48_9PEZI</name>
<accession>A0A9P8IC48</accession>
<reference evidence="2" key="1">
    <citation type="submission" date="2021-03" db="EMBL/GenBank/DDBJ databases">
        <title>Comparative genomics and phylogenomic investigation of the class Geoglossomycetes provide insights into ecological specialization and systematics.</title>
        <authorList>
            <person name="Melie T."/>
            <person name="Pirro S."/>
            <person name="Miller A.N."/>
            <person name="Quandt A."/>
        </authorList>
    </citation>
    <scope>NUCLEOTIDE SEQUENCE</scope>
    <source>
        <strain evidence="2">CAQ_001_2017</strain>
    </source>
</reference>
<organism evidence="2 3">
    <name type="scientific">Trichoglossum hirsutum</name>
    <dbReference type="NCBI Taxonomy" id="265104"/>
    <lineage>
        <taxon>Eukaryota</taxon>
        <taxon>Fungi</taxon>
        <taxon>Dikarya</taxon>
        <taxon>Ascomycota</taxon>
        <taxon>Pezizomycotina</taxon>
        <taxon>Geoglossomycetes</taxon>
        <taxon>Geoglossales</taxon>
        <taxon>Geoglossaceae</taxon>
        <taxon>Trichoglossum</taxon>
    </lineage>
</organism>
<dbReference type="Proteomes" id="UP000750711">
    <property type="component" value="Unassembled WGS sequence"/>
</dbReference>
<dbReference type="PANTHER" id="PTHR41391:SF1">
    <property type="entry name" value="RESTRICTION OF TELOMERE CAPPING PROTEIN 4"/>
    <property type="match status" value="1"/>
</dbReference>
<dbReference type="EMBL" id="JAGHQM010002432">
    <property type="protein sequence ID" value="KAH0548664.1"/>
    <property type="molecule type" value="Genomic_DNA"/>
</dbReference>
<evidence type="ECO:0008006" key="4">
    <source>
        <dbReference type="Google" id="ProtNLM"/>
    </source>
</evidence>